<evidence type="ECO:0000256" key="3">
    <source>
        <dbReference type="PROSITE-ProRule" id="PRU10040"/>
    </source>
</evidence>
<evidence type="ECO:0000256" key="4">
    <source>
        <dbReference type="SAM" id="MobiDB-lite"/>
    </source>
</evidence>
<dbReference type="InterPro" id="IPR033131">
    <property type="entry name" value="Pectinesterase_Asp_AS"/>
</dbReference>
<dbReference type="PANTHER" id="PTHR31707">
    <property type="entry name" value="PECTINESTERASE"/>
    <property type="match status" value="1"/>
</dbReference>
<dbReference type="Gene3D" id="2.160.20.10">
    <property type="entry name" value="Single-stranded right-handed beta-helix, Pectin lyase-like"/>
    <property type="match status" value="1"/>
</dbReference>
<dbReference type="EMBL" id="JACHIO010000002">
    <property type="protein sequence ID" value="MBB5062240.1"/>
    <property type="molecule type" value="Genomic_DNA"/>
</dbReference>
<feature type="region of interest" description="Disordered" evidence="4">
    <location>
        <begin position="1610"/>
        <end position="1632"/>
    </location>
</feature>
<evidence type="ECO:0000256" key="1">
    <source>
        <dbReference type="ARBA" id="ARBA00022801"/>
    </source>
</evidence>
<comment type="caution">
    <text evidence="8">The sequence shown here is derived from an EMBL/GenBank/DDBJ whole genome shotgun (WGS) entry which is preliminary data.</text>
</comment>
<dbReference type="RefSeq" id="WP_184252733.1">
    <property type="nucleotide sequence ID" value="NZ_JACHIO010000002.1"/>
</dbReference>
<feature type="domain" description="Bacterial Ig-like" evidence="7">
    <location>
        <begin position="1686"/>
        <end position="1783"/>
    </location>
</feature>
<organism evidence="8 9">
    <name type="scientific">Granulicella mallensis</name>
    <dbReference type="NCBI Taxonomy" id="940614"/>
    <lineage>
        <taxon>Bacteria</taxon>
        <taxon>Pseudomonadati</taxon>
        <taxon>Acidobacteriota</taxon>
        <taxon>Terriglobia</taxon>
        <taxon>Terriglobales</taxon>
        <taxon>Acidobacteriaceae</taxon>
        <taxon>Granulicella</taxon>
    </lineage>
</organism>
<dbReference type="InterPro" id="IPR013783">
    <property type="entry name" value="Ig-like_fold"/>
</dbReference>
<keyword evidence="5" id="KW-0812">Transmembrane</keyword>
<sequence length="2073" mass="205649">MALRSSPFAVSIRSSLELVASSIRQRLKIAGKIGGLAAVVVLAGSNVVSAQTPVLFPNTISSVAGNTPVVSTPSAACPTNGQFTATDATGNGCPAVNATLPSVVTGIAVDPSGNIYISANSTNPQIIRKIDARTGIISAYAGAYASQCVGSGGVKIYGTKAVQNDKLGDGCPVTYTSGFNGPVSLGTDAYGNLLIGTTGDNALHMVCNAVSPICTSAMAGENVMIGAVECTVAGGTTSFASAVAGTTVGSAGDGTVAAALGVAACSATAAPPVAGVGGRIYAPTGDRWDNIYFMDGTNGRIRVVAGPSSITVNGASVPNPLYAALQTTAGVAGLSYSSPEQGFVYPIAGGAVAGTVCSGNTDAGGDGCPFYQTLVNTGSTGGMVQGTAVDHDGDFLFDDGLGRLRIIYMGGTIIKGALAANGITSPQVGFSYVLIGGGTAINFNSANPGIVLGKSAALQSGAVQTLAIDPAGNILIGDQEQILFYDIATGYVRRITTASGATSCNTSALGDGCPANQFVFGANGTTLPVAEDVLGNLYMLDIANARVRRLSAQTLPSTTVTSAGNTATLSSSLTVHAPVVGSTVTITAPAGSDFTVGSATCTTNTSSDGSVDCTAPVTYAPTMLAQRAEPVSIATTAGSATATQDISLNAISTGSALVFDTAGTPATSVLGAATTGNTAVVLDGAGNAYVSGTQGISKVTGSTVTNISAIPAAYLAVDTAGSVYAAAAGSTTITKYVFTAATGKYSPQTISIPSIDICTTTVTTISCALTQANSGPMVVDTNGLIYIADVTSRYVEKFSPTTGVGSQLNQIPLTSPTAMGMDSYGNLLVVDGTSVFKIPAGGIPVTTTSPTENTVVTFSPVLSNPTSVTADQGENIYVADGGSIKVQSLSGGQYTIPGVSGSAVAVDGAGNLYTTATVVAGITEVLRSSGTFNFGTSITTTDVGVFSNTGASAPTGFGQTDTGGNFTAAVPATPLASAAPTCNLTSTVLLGGSLCNVSLSFTPTANGNGAIQDAITLLPETDTLGSLVLNGTKTGTNATTTTAITGGNTGLTYTAGTEATFTVTVSESPAAIPSGTVAVTIDGGAAVNYPLTGATASTAAASVPVAGLIAAAHSIVATYGNSPGIVGSTSATTNFAIGQATSAVNWTPSATTQQYSAAVGTAVLDAAATSTAIAGNIAGAFIYTATPSSGGTTVPIHSASYLPIGTYSLGVTFVPNDAVDYAPSTATIGTYTVTKATTTAAVGVTQMLVAADGSGNFSTVQSAVDALPSGGSIYIKPGTYNAFITVVQPNIALRGLGGDSTKVILTHGGGAFGSTYPYIGEFQATNSNGSQMQSGSTVFTGDEGSATLVVAKGINAKLGATQQTPNGFYAENLSLINTYDTDATTTTTTYASSSGGACALGQTPAMTYAALYNSGQLCASQALVIWTNSDLSIMNNIYATSLQDTVYTASPGSGSNGFVPTRQYWFRGKISGDVDYIFGDAAAVFDSTSIYTAFHGATATGTETIEAQNKMTETGSSGDYLSGYIMNNDVFTSQAPGMTNLFLGRPYGTFSTWILLNSYIDQTNPAGYTTGLGPSLTSATYGEYNDLTYTDPATGSADLNGNLYLGLGGNSGSGVSGPRETTSTNPGTAMANNNPPVTMSQAQAQAYFPTNFLSQTVPSSISTTTNWNPTAALASAVNTFIPAGTTATVASGTSVTILMRPQTPGLGAITNGVYTIPTGSYTLTDSINGGTATTIASGPLDASGEAYFTSSNLTAGSHNLSWTYSGDANFSGSTTAAAYVLTVTGSSTVATTNTTTTLSATATTAVSGTSIKLTATIAPAASSTTTPTGTVTFMDGATTLGTGTVASGMATYTTSTLAVGPNSITAVYGGDTNFAPSTSAALSITITAAVQSSFTLGLSPTSGTVTSGSMATSTITITPSGGFNQQVSFACSGLPQNASCSFSPATVTPSGTGTATSTLTIATGTASAALYQHQPALPGQGSGGTSALAFLGGGGFLAWTLLRRRKSKSLWYVQLGLALMIVVASATVGCGGGSMSTPTPPTATTTPAGTYQVTITGTAGSATQTATYSLTVQ</sequence>
<evidence type="ECO:0000259" key="6">
    <source>
        <dbReference type="Pfam" id="PF01095"/>
    </source>
</evidence>
<gene>
    <name evidence="8" type="ORF">HDF15_000567</name>
</gene>
<evidence type="ECO:0000259" key="7">
    <source>
        <dbReference type="Pfam" id="PF16640"/>
    </source>
</evidence>
<keyword evidence="5" id="KW-1133">Transmembrane helix</keyword>
<dbReference type="SUPFAM" id="SSF101908">
    <property type="entry name" value="Putative isomerase YbhE"/>
    <property type="match status" value="1"/>
</dbReference>
<dbReference type="Pfam" id="PF01095">
    <property type="entry name" value="Pectinesterase"/>
    <property type="match status" value="1"/>
</dbReference>
<dbReference type="Pfam" id="PF16640">
    <property type="entry name" value="Big_3_5"/>
    <property type="match status" value="2"/>
</dbReference>
<reference evidence="8 9" key="1">
    <citation type="submission" date="2020-08" db="EMBL/GenBank/DDBJ databases">
        <title>Genomic Encyclopedia of Type Strains, Phase IV (KMG-V): Genome sequencing to study the core and pangenomes of soil and plant-associated prokaryotes.</title>
        <authorList>
            <person name="Whitman W."/>
        </authorList>
    </citation>
    <scope>NUCLEOTIDE SEQUENCE [LARGE SCALE GENOMIC DNA]</scope>
    <source>
        <strain evidence="8 9">X5P3</strain>
    </source>
</reference>
<name>A0A7W8E9D3_9BACT</name>
<dbReference type="Gene3D" id="2.60.40.10">
    <property type="entry name" value="Immunoglobulins"/>
    <property type="match status" value="2"/>
</dbReference>
<dbReference type="PROSITE" id="PS00503">
    <property type="entry name" value="PECTINESTERASE_2"/>
    <property type="match status" value="1"/>
</dbReference>
<evidence type="ECO:0000313" key="8">
    <source>
        <dbReference type="EMBL" id="MBB5062240.1"/>
    </source>
</evidence>
<feature type="transmembrane region" description="Helical" evidence="5">
    <location>
        <begin position="1983"/>
        <end position="2002"/>
    </location>
</feature>
<dbReference type="InterPro" id="IPR032109">
    <property type="entry name" value="Big_3_5"/>
</dbReference>
<feature type="domain" description="Pectinesterase catalytic" evidence="6">
    <location>
        <begin position="1381"/>
        <end position="1586"/>
    </location>
</feature>
<dbReference type="GO" id="GO:0042545">
    <property type="term" value="P:cell wall modification"/>
    <property type="evidence" value="ECO:0007669"/>
    <property type="project" value="InterPro"/>
</dbReference>
<dbReference type="InterPro" id="IPR011042">
    <property type="entry name" value="6-blade_b-propeller_TolB-like"/>
</dbReference>
<feature type="compositionally biased region" description="Polar residues" evidence="4">
    <location>
        <begin position="1619"/>
        <end position="1632"/>
    </location>
</feature>
<dbReference type="Proteomes" id="UP000584867">
    <property type="component" value="Unassembled WGS sequence"/>
</dbReference>
<keyword evidence="1" id="KW-0378">Hydrolase</keyword>
<accession>A0A7W8E9D3</accession>
<dbReference type="GO" id="GO:0030599">
    <property type="term" value="F:pectinesterase activity"/>
    <property type="evidence" value="ECO:0007669"/>
    <property type="project" value="InterPro"/>
</dbReference>
<dbReference type="InterPro" id="IPR011050">
    <property type="entry name" value="Pectin_lyase_fold/virulence"/>
</dbReference>
<dbReference type="SUPFAM" id="SSF63829">
    <property type="entry name" value="Calcium-dependent phosphotriesterase"/>
    <property type="match status" value="1"/>
</dbReference>
<evidence type="ECO:0000313" key="9">
    <source>
        <dbReference type="Proteomes" id="UP000584867"/>
    </source>
</evidence>
<dbReference type="InterPro" id="IPR000070">
    <property type="entry name" value="Pectinesterase_cat"/>
</dbReference>
<dbReference type="InterPro" id="IPR012334">
    <property type="entry name" value="Pectin_lyas_fold"/>
</dbReference>
<evidence type="ECO:0000256" key="5">
    <source>
        <dbReference type="SAM" id="Phobius"/>
    </source>
</evidence>
<proteinExistence type="predicted"/>
<dbReference type="Gene3D" id="2.120.10.30">
    <property type="entry name" value="TolB, C-terminal domain"/>
    <property type="match status" value="2"/>
</dbReference>
<protein>
    <submittedName>
        <fullName evidence="8">Pectin methylesterase-like acyl-CoA thioesterase</fullName>
    </submittedName>
</protein>
<keyword evidence="2" id="KW-0063">Aspartyl esterase</keyword>
<evidence type="ECO:0000256" key="2">
    <source>
        <dbReference type="ARBA" id="ARBA00023085"/>
    </source>
</evidence>
<dbReference type="SUPFAM" id="SSF51126">
    <property type="entry name" value="Pectin lyase-like"/>
    <property type="match status" value="1"/>
</dbReference>
<feature type="transmembrane region" description="Helical" evidence="5">
    <location>
        <begin position="2009"/>
        <end position="2028"/>
    </location>
</feature>
<feature type="active site" evidence="3">
    <location>
        <position position="1475"/>
    </location>
</feature>
<keyword evidence="5" id="KW-0472">Membrane</keyword>
<feature type="domain" description="Bacterial Ig-like" evidence="7">
    <location>
        <begin position="1798"/>
        <end position="1887"/>
    </location>
</feature>